<keyword evidence="7" id="KW-0812">Transmembrane</keyword>
<gene>
    <name evidence="9" type="ORF">TRN7648_01686</name>
</gene>
<dbReference type="InterPro" id="IPR017896">
    <property type="entry name" value="4Fe4S_Fe-S-bd"/>
</dbReference>
<dbReference type="PANTHER" id="PTHR30176:SF3">
    <property type="entry name" value="FERREDOXIN-TYPE PROTEIN NAPH"/>
    <property type="match status" value="1"/>
</dbReference>
<dbReference type="PROSITE" id="PS00198">
    <property type="entry name" value="4FE4S_FER_1"/>
    <property type="match status" value="1"/>
</dbReference>
<dbReference type="InterPro" id="IPR017900">
    <property type="entry name" value="4Fe4S_Fe_S_CS"/>
</dbReference>
<name>A0A0P1G8H0_9RHOB</name>
<dbReference type="GO" id="GO:0005886">
    <property type="term" value="C:plasma membrane"/>
    <property type="evidence" value="ECO:0007669"/>
    <property type="project" value="TreeGrafter"/>
</dbReference>
<evidence type="ECO:0000256" key="1">
    <source>
        <dbReference type="ARBA" id="ARBA00022448"/>
    </source>
</evidence>
<feature type="transmembrane region" description="Helical" evidence="7">
    <location>
        <begin position="28"/>
        <end position="46"/>
    </location>
</feature>
<sequence>MSDNPAPSLYAAREPIFPRRVSGKFRNLKWIIMIITLGIYYITPWIRWDRGPQLPDQAVLIDLTGRRFFFFWIEIWPHEFYFVAGLLIMAGLGLFLFTSALGRVWCGYACPQTVWTDLFILVERWIEGDRNARLRLHRQKKMDFRKARLRATKWVAWFLIGLATGGAWVFYFSDAPTLLRDLVTLNAHPVAYTTMLILTLTTFFFGGFAREQICIYACPWPRIQAAMMDEDTLTVGYREWRGEPRGKGKSREGLGDCIDCNACVNVCPVGIDIRDGQQLECITCALCIDACDDMMEKIGKPRGLIDYLALSDEPREREGNAPRPVWQHIFRVRTMMYTALWSLVGIGLVFALFIRPDIEITVAPVRNPTFVTLSDGSIRNTYDVRLLNKHGDDRPFRVTLNGDEFLRVQLEGTPYETVTVPANETLIQKVYVIAPRGSGPAEAERTEFRFWVEDLTNGERAHKDTIFNGRAN</sequence>
<proteinExistence type="predicted"/>
<dbReference type="Gene3D" id="1.10.1060.10">
    <property type="entry name" value="Alpha-helical ferredoxin"/>
    <property type="match status" value="1"/>
</dbReference>
<organism evidence="9 10">
    <name type="scientific">Tropicibacter naphthalenivorans</name>
    <dbReference type="NCBI Taxonomy" id="441103"/>
    <lineage>
        <taxon>Bacteria</taxon>
        <taxon>Pseudomonadati</taxon>
        <taxon>Pseudomonadota</taxon>
        <taxon>Alphaproteobacteria</taxon>
        <taxon>Rhodobacterales</taxon>
        <taxon>Roseobacteraceae</taxon>
        <taxon>Tropicibacter</taxon>
    </lineage>
</organism>
<dbReference type="SUPFAM" id="SSF54862">
    <property type="entry name" value="4Fe-4S ferredoxins"/>
    <property type="match status" value="1"/>
</dbReference>
<keyword evidence="5" id="KW-0408">Iron</keyword>
<dbReference type="Pfam" id="PF11614">
    <property type="entry name" value="FixG_C"/>
    <property type="match status" value="1"/>
</dbReference>
<evidence type="ECO:0000256" key="6">
    <source>
        <dbReference type="ARBA" id="ARBA00023014"/>
    </source>
</evidence>
<dbReference type="NCBIfam" id="TIGR02745">
    <property type="entry name" value="ccoG_rdxA_fixG"/>
    <property type="match status" value="1"/>
</dbReference>
<dbReference type="EMBL" id="CYSE01000003">
    <property type="protein sequence ID" value="CUH77915.1"/>
    <property type="molecule type" value="Genomic_DNA"/>
</dbReference>
<dbReference type="STRING" id="441103.TRN7648_01686"/>
<dbReference type="GO" id="GO:0046872">
    <property type="term" value="F:metal ion binding"/>
    <property type="evidence" value="ECO:0007669"/>
    <property type="project" value="UniProtKB-KW"/>
</dbReference>
<dbReference type="PANTHER" id="PTHR30176">
    <property type="entry name" value="FERREDOXIN-TYPE PROTEIN NAPH"/>
    <property type="match status" value="1"/>
</dbReference>
<keyword evidence="7" id="KW-1133">Transmembrane helix</keyword>
<dbReference type="Pfam" id="PF13746">
    <property type="entry name" value="Fer4_18"/>
    <property type="match status" value="1"/>
</dbReference>
<evidence type="ECO:0000256" key="3">
    <source>
        <dbReference type="ARBA" id="ARBA00022723"/>
    </source>
</evidence>
<evidence type="ECO:0000256" key="7">
    <source>
        <dbReference type="SAM" id="Phobius"/>
    </source>
</evidence>
<dbReference type="Pfam" id="PF12801">
    <property type="entry name" value="Fer4_5"/>
    <property type="match status" value="1"/>
</dbReference>
<dbReference type="InterPro" id="IPR051684">
    <property type="entry name" value="Electron_Trans/Redox"/>
</dbReference>
<keyword evidence="4" id="KW-0249">Electron transport</keyword>
<protein>
    <submittedName>
        <fullName evidence="9">Cytochrome c oxidase accessory protein CcoG</fullName>
    </submittedName>
</protein>
<reference evidence="9 10" key="1">
    <citation type="submission" date="2015-09" db="EMBL/GenBank/DDBJ databases">
        <authorList>
            <consortium name="Swine Surveillance"/>
        </authorList>
    </citation>
    <scope>NUCLEOTIDE SEQUENCE [LARGE SCALE GENOMIC DNA]</scope>
    <source>
        <strain evidence="9 10">CECT 7648</strain>
    </source>
</reference>
<dbReference type="PROSITE" id="PS51379">
    <property type="entry name" value="4FE4S_FER_2"/>
    <property type="match status" value="1"/>
</dbReference>
<dbReference type="InterPro" id="IPR032879">
    <property type="entry name" value="FixG_C"/>
</dbReference>
<evidence type="ECO:0000256" key="2">
    <source>
        <dbReference type="ARBA" id="ARBA00022485"/>
    </source>
</evidence>
<evidence type="ECO:0000313" key="9">
    <source>
        <dbReference type="EMBL" id="CUH77915.1"/>
    </source>
</evidence>
<dbReference type="AlphaFoldDB" id="A0A0P1G8H0"/>
<dbReference type="Gene3D" id="2.60.40.10">
    <property type="entry name" value="Immunoglobulins"/>
    <property type="match status" value="1"/>
</dbReference>
<dbReference type="GO" id="GO:0051539">
    <property type="term" value="F:4 iron, 4 sulfur cluster binding"/>
    <property type="evidence" value="ECO:0007669"/>
    <property type="project" value="UniProtKB-KW"/>
</dbReference>
<feature type="domain" description="4Fe-4S ferredoxin-type" evidence="8">
    <location>
        <begin position="248"/>
        <end position="276"/>
    </location>
</feature>
<keyword evidence="6" id="KW-0411">Iron-sulfur</keyword>
<dbReference type="Proteomes" id="UP000054935">
    <property type="component" value="Unassembled WGS sequence"/>
</dbReference>
<evidence type="ECO:0000256" key="4">
    <source>
        <dbReference type="ARBA" id="ARBA00022982"/>
    </source>
</evidence>
<feature type="transmembrane region" description="Helical" evidence="7">
    <location>
        <begin position="191"/>
        <end position="209"/>
    </location>
</feature>
<feature type="transmembrane region" description="Helical" evidence="7">
    <location>
        <begin position="80"/>
        <end position="97"/>
    </location>
</feature>
<feature type="transmembrane region" description="Helical" evidence="7">
    <location>
        <begin position="335"/>
        <end position="354"/>
    </location>
</feature>
<dbReference type="InterPro" id="IPR009051">
    <property type="entry name" value="Helical_ferredxn"/>
</dbReference>
<keyword evidence="1" id="KW-0813">Transport</keyword>
<dbReference type="OrthoDB" id="9811700at2"/>
<feature type="transmembrane region" description="Helical" evidence="7">
    <location>
        <begin position="154"/>
        <end position="171"/>
    </location>
</feature>
<evidence type="ECO:0000256" key="5">
    <source>
        <dbReference type="ARBA" id="ARBA00023004"/>
    </source>
</evidence>
<dbReference type="InterPro" id="IPR014116">
    <property type="entry name" value="Cyt_c_oxidase_cbb3_FixG"/>
</dbReference>
<evidence type="ECO:0000259" key="8">
    <source>
        <dbReference type="PROSITE" id="PS51379"/>
    </source>
</evidence>
<accession>A0A0P1G8H0</accession>
<dbReference type="InterPro" id="IPR013783">
    <property type="entry name" value="Ig-like_fold"/>
</dbReference>
<keyword evidence="3" id="KW-0479">Metal-binding</keyword>
<keyword evidence="10" id="KW-1185">Reference proteome</keyword>
<keyword evidence="2" id="KW-0004">4Fe-4S</keyword>
<evidence type="ECO:0000313" key="10">
    <source>
        <dbReference type="Proteomes" id="UP000054935"/>
    </source>
</evidence>
<keyword evidence="7" id="KW-0472">Membrane</keyword>